<dbReference type="OrthoDB" id="9808993at2"/>
<feature type="domain" description="DUF4031" evidence="1">
    <location>
        <begin position="3"/>
        <end position="76"/>
    </location>
</feature>
<evidence type="ECO:0000313" key="3">
    <source>
        <dbReference type="Proteomes" id="UP000305233"/>
    </source>
</evidence>
<dbReference type="PANTHER" id="PTHR21174">
    <property type="match status" value="1"/>
</dbReference>
<dbReference type="Gene3D" id="1.10.3210.10">
    <property type="entry name" value="Hypothetical protein af1432"/>
    <property type="match status" value="1"/>
</dbReference>
<gene>
    <name evidence="2" type="ORF">E8P82_01815</name>
</gene>
<name>A0A4S5EAL7_9MICC</name>
<evidence type="ECO:0000313" key="2">
    <source>
        <dbReference type="EMBL" id="THJ68662.1"/>
    </source>
</evidence>
<dbReference type="Pfam" id="PF13223">
    <property type="entry name" value="DUF4031"/>
    <property type="match status" value="1"/>
</dbReference>
<organism evidence="2 3">
    <name type="scientific">Arthrobacter echini</name>
    <dbReference type="NCBI Taxonomy" id="1529066"/>
    <lineage>
        <taxon>Bacteria</taxon>
        <taxon>Bacillati</taxon>
        <taxon>Actinomycetota</taxon>
        <taxon>Actinomycetes</taxon>
        <taxon>Micrococcales</taxon>
        <taxon>Micrococcaceae</taxon>
        <taxon>Arthrobacter</taxon>
    </lineage>
</organism>
<reference evidence="2 3" key="1">
    <citation type="submission" date="2019-04" db="EMBL/GenBank/DDBJ databases">
        <authorList>
            <person name="Liu Q."/>
            <person name="Xin Y.-H."/>
        </authorList>
    </citation>
    <scope>NUCLEOTIDE SEQUENCE [LARGE SCALE GENOMIC DNA]</scope>
    <source>
        <strain evidence="2 3">AM23</strain>
    </source>
</reference>
<proteinExistence type="predicted"/>
<sequence length="298" mass="32796">MAVLIDPPSWPAHGTVFSHLVSTSSLAELHAFAEAAGLPRRAFDQDHYDVPAQRYDDLVERGAQEVDGASLVRALLASGLRVPARRRPAKLRSALVSRWNALVPDSPALGHELLDRWDEPDRSYHTRTHLLAVLEALDGLLTDDDDAARDQILLAAWFHDAVYRGVAGDDERASAELARDRLQARLGADATAEVERLILLTRSHDPAPEDRSGQLLCDADLSVLGGTPPEYERYRTAVRREYAHIPDEEFVLGRAAVLRRLLALDPLFSTKAAQDRWAEQARLNLTAELASLEAAGAS</sequence>
<dbReference type="PANTHER" id="PTHR21174:SF0">
    <property type="entry name" value="HD PHOSPHOHYDROLASE FAMILY PROTEIN-RELATED"/>
    <property type="match status" value="1"/>
</dbReference>
<keyword evidence="3" id="KW-1185">Reference proteome</keyword>
<evidence type="ECO:0000259" key="1">
    <source>
        <dbReference type="Pfam" id="PF13223"/>
    </source>
</evidence>
<accession>A0A4S5EAL7</accession>
<protein>
    <submittedName>
        <fullName evidence="2">DUF4031 domain-containing protein</fullName>
    </submittedName>
</protein>
<dbReference type="AlphaFoldDB" id="A0A4S5EAL7"/>
<dbReference type="Proteomes" id="UP000305233">
    <property type="component" value="Unassembled WGS sequence"/>
</dbReference>
<dbReference type="InterPro" id="IPR009218">
    <property type="entry name" value="HD_phosphohydro"/>
</dbReference>
<dbReference type="InterPro" id="IPR025109">
    <property type="entry name" value="DUF4031"/>
</dbReference>
<dbReference type="SUPFAM" id="SSF109604">
    <property type="entry name" value="HD-domain/PDEase-like"/>
    <property type="match status" value="1"/>
</dbReference>
<dbReference type="RefSeq" id="WP_136452763.1">
    <property type="nucleotide sequence ID" value="NZ_SSWH01000001.1"/>
</dbReference>
<comment type="caution">
    <text evidence="2">The sequence shown here is derived from an EMBL/GenBank/DDBJ whole genome shotgun (WGS) entry which is preliminary data.</text>
</comment>
<dbReference type="EMBL" id="SSWH01000001">
    <property type="protein sequence ID" value="THJ68662.1"/>
    <property type="molecule type" value="Genomic_DNA"/>
</dbReference>